<proteinExistence type="predicted"/>
<feature type="region of interest" description="Disordered" evidence="1">
    <location>
        <begin position="100"/>
        <end position="136"/>
    </location>
</feature>
<dbReference type="AlphaFoldDB" id="A0A2J8RMG6"/>
<feature type="region of interest" description="Disordered" evidence="1">
    <location>
        <begin position="157"/>
        <end position="180"/>
    </location>
</feature>
<evidence type="ECO:0000313" key="2">
    <source>
        <dbReference type="EMBL" id="PNJ09713.1"/>
    </source>
</evidence>
<evidence type="ECO:0000256" key="1">
    <source>
        <dbReference type="SAM" id="MobiDB-lite"/>
    </source>
</evidence>
<feature type="non-terminal residue" evidence="2">
    <location>
        <position position="1"/>
    </location>
</feature>
<dbReference type="InterPro" id="IPR010736">
    <property type="entry name" value="SHIPPO-rpt"/>
</dbReference>
<sequence length="254" mass="28586">RMNFDQKAVKFLANFYINGGKHWTHGHLRQTQPEPTQPKASVLLLGLEPGMAWDETWPPKMKEVPAGLRLQTGTPQESLPTYTQTLRELLLERRPPITADLEVPSPTRYQVPSPSVRESSPHPHYSIGCKHQGREGGGRRAWQTLWFQSESPFTQKADFDRERKASLQAPGKRRPGPNTYNILPGSHLQSPRSPAFSMSRSPAFTSWLSASRTPGPADYHVEDCYNSRFPSAPGVVIQGVRRPKRHDTGPFCTL</sequence>
<dbReference type="EMBL" id="NDHI03003669">
    <property type="protein sequence ID" value="PNJ09713.1"/>
    <property type="molecule type" value="Genomic_DNA"/>
</dbReference>
<comment type="caution">
    <text evidence="2">The sequence shown here is derived from an EMBL/GenBank/DDBJ whole genome shotgun (WGS) entry which is preliminary data.</text>
</comment>
<reference evidence="2" key="1">
    <citation type="submission" date="2017-12" db="EMBL/GenBank/DDBJ databases">
        <title>High-resolution comparative analysis of great ape genomes.</title>
        <authorList>
            <person name="Pollen A."/>
            <person name="Hastie A."/>
            <person name="Hormozdiari F."/>
            <person name="Dougherty M."/>
            <person name="Liu R."/>
            <person name="Chaisson M."/>
            <person name="Hoppe E."/>
            <person name="Hill C."/>
            <person name="Pang A."/>
            <person name="Hillier L."/>
            <person name="Baker C."/>
            <person name="Armstrong J."/>
            <person name="Shendure J."/>
            <person name="Paten B."/>
            <person name="Wilson R."/>
            <person name="Chao H."/>
            <person name="Schneider V."/>
            <person name="Ventura M."/>
            <person name="Kronenberg Z."/>
            <person name="Murali S."/>
            <person name="Gordon D."/>
            <person name="Cantsilieris S."/>
            <person name="Munson K."/>
            <person name="Nelson B."/>
            <person name="Raja A."/>
            <person name="Underwood J."/>
            <person name="Diekhans M."/>
            <person name="Fiddes I."/>
            <person name="Haussler D."/>
            <person name="Eichler E."/>
        </authorList>
    </citation>
    <scope>NUCLEOTIDE SEQUENCE [LARGE SCALE GENOMIC DNA]</scope>
    <source>
        <strain evidence="2">Susie</strain>
    </source>
</reference>
<gene>
    <name evidence="2" type="ORF">CR201_G0049739</name>
</gene>
<protein>
    <submittedName>
        <fullName evidence="2">STPG3 isoform 5</fullName>
    </submittedName>
</protein>
<organism evidence="2">
    <name type="scientific">Pongo abelii</name>
    <name type="common">Sumatran orangutan</name>
    <name type="synonym">Pongo pygmaeus abelii</name>
    <dbReference type="NCBI Taxonomy" id="9601"/>
    <lineage>
        <taxon>Eukaryota</taxon>
        <taxon>Metazoa</taxon>
        <taxon>Chordata</taxon>
        <taxon>Craniata</taxon>
        <taxon>Vertebrata</taxon>
        <taxon>Euteleostomi</taxon>
        <taxon>Mammalia</taxon>
        <taxon>Eutheria</taxon>
        <taxon>Euarchontoglires</taxon>
        <taxon>Primates</taxon>
        <taxon>Haplorrhini</taxon>
        <taxon>Catarrhini</taxon>
        <taxon>Hominidae</taxon>
        <taxon>Pongo</taxon>
    </lineage>
</organism>
<name>A0A2J8RMG6_PONAB</name>
<dbReference type="Pfam" id="PF07004">
    <property type="entry name" value="SHIPPO-rpt"/>
    <property type="match status" value="2"/>
</dbReference>
<accession>A0A2J8RMG6</accession>
<feature type="compositionally biased region" description="Polar residues" evidence="1">
    <location>
        <begin position="107"/>
        <end position="118"/>
    </location>
</feature>